<dbReference type="PROSITE" id="PS50011">
    <property type="entry name" value="PROTEIN_KINASE_DOM"/>
    <property type="match status" value="1"/>
</dbReference>
<sequence>MEDIILLKSQGFEVLRTLGTGASARVYLVSHNQFGIVAAKVMRNEDFNEKEWDAAGVFDKDPPNIRPFIIQNIAAQKFETHTILLIQYANLGSLFDLIKTDVDFHIPYIRAIMNQLLEGLRYIHSKGLIHRDIKGGNILMYNPSGSGRVIFKIADFGEAKIKAQSDQSQEITIVGTNAYMAPEFTLGDGQGKVQADAKVDIWSLGILLFKILSHKFPFGAPLIQNIYPFMVNKVLIRPHIIKDDILWDLLQQMLQFDRNKRISAAEALQHPFFTGEQAIREIQYEQYQLAQFAQYSQRGDQTITQFDINPLFIFPLSEINKFKKKNKEEKPNKKEQKNKKKKRELKKEQENQKINQQ</sequence>
<reference evidence="7 8" key="1">
    <citation type="submission" date="2019-03" db="EMBL/GenBank/DDBJ databases">
        <title>Single cell metagenomics reveals metabolic interactions within the superorganism composed of flagellate Streblomastix strix and complex community of Bacteroidetes bacteria on its surface.</title>
        <authorList>
            <person name="Treitli S.C."/>
            <person name="Kolisko M."/>
            <person name="Husnik F."/>
            <person name="Keeling P."/>
            <person name="Hampl V."/>
        </authorList>
    </citation>
    <scope>NUCLEOTIDE SEQUENCE [LARGE SCALE GENOMIC DNA]</scope>
    <source>
        <strain evidence="7">ST1C</strain>
    </source>
</reference>
<dbReference type="GO" id="GO:0004674">
    <property type="term" value="F:protein serine/threonine kinase activity"/>
    <property type="evidence" value="ECO:0007669"/>
    <property type="project" value="UniProtKB-KW"/>
</dbReference>
<dbReference type="PROSITE" id="PS00107">
    <property type="entry name" value="PROTEIN_KINASE_ATP"/>
    <property type="match status" value="1"/>
</dbReference>
<dbReference type="GO" id="GO:0005737">
    <property type="term" value="C:cytoplasm"/>
    <property type="evidence" value="ECO:0007669"/>
    <property type="project" value="TreeGrafter"/>
</dbReference>
<dbReference type="InterPro" id="IPR045269">
    <property type="entry name" value="Atg1-like"/>
</dbReference>
<proteinExistence type="inferred from homology"/>
<dbReference type="InterPro" id="IPR000719">
    <property type="entry name" value="Prot_kinase_dom"/>
</dbReference>
<dbReference type="AlphaFoldDB" id="A0A5J4U974"/>
<keyword evidence="4" id="KW-0723">Serine/threonine-protein kinase</keyword>
<keyword evidence="1 3" id="KW-0547">Nucleotide-binding</keyword>
<dbReference type="PANTHER" id="PTHR24348">
    <property type="entry name" value="SERINE/THREONINE-PROTEIN KINASE UNC-51-RELATED"/>
    <property type="match status" value="1"/>
</dbReference>
<gene>
    <name evidence="7" type="ORF">EZS28_037484</name>
</gene>
<dbReference type="CDD" id="cd14014">
    <property type="entry name" value="STKc_PknB_like"/>
    <property type="match status" value="1"/>
</dbReference>
<feature type="domain" description="Protein kinase" evidence="6">
    <location>
        <begin position="12"/>
        <end position="273"/>
    </location>
</feature>
<dbReference type="InterPro" id="IPR008271">
    <property type="entry name" value="Ser/Thr_kinase_AS"/>
</dbReference>
<keyword evidence="7" id="KW-0418">Kinase</keyword>
<dbReference type="PROSITE" id="PS00108">
    <property type="entry name" value="PROTEIN_KINASE_ST"/>
    <property type="match status" value="1"/>
</dbReference>
<dbReference type="Gene3D" id="1.10.510.10">
    <property type="entry name" value="Transferase(Phosphotransferase) domain 1"/>
    <property type="match status" value="1"/>
</dbReference>
<feature type="compositionally biased region" description="Basic and acidic residues" evidence="5">
    <location>
        <begin position="326"/>
        <end position="335"/>
    </location>
</feature>
<evidence type="ECO:0000256" key="3">
    <source>
        <dbReference type="PROSITE-ProRule" id="PRU10141"/>
    </source>
</evidence>
<keyword evidence="7" id="KW-0808">Transferase</keyword>
<evidence type="ECO:0000313" key="8">
    <source>
        <dbReference type="Proteomes" id="UP000324800"/>
    </source>
</evidence>
<feature type="region of interest" description="Disordered" evidence="5">
    <location>
        <begin position="324"/>
        <end position="357"/>
    </location>
</feature>
<dbReference type="Proteomes" id="UP000324800">
    <property type="component" value="Unassembled WGS sequence"/>
</dbReference>
<keyword evidence="2 3" id="KW-0067">ATP-binding</keyword>
<dbReference type="SMART" id="SM00220">
    <property type="entry name" value="S_TKc"/>
    <property type="match status" value="1"/>
</dbReference>
<name>A0A5J4U974_9EUKA</name>
<evidence type="ECO:0000256" key="5">
    <source>
        <dbReference type="SAM" id="MobiDB-lite"/>
    </source>
</evidence>
<dbReference type="OrthoDB" id="63989at2759"/>
<evidence type="ECO:0000313" key="7">
    <source>
        <dbReference type="EMBL" id="KAA6366989.1"/>
    </source>
</evidence>
<evidence type="ECO:0000259" key="6">
    <source>
        <dbReference type="PROSITE" id="PS50011"/>
    </source>
</evidence>
<comment type="similarity">
    <text evidence="4">Belongs to the protein kinase superfamily.</text>
</comment>
<feature type="binding site" evidence="3">
    <location>
        <position position="40"/>
    </location>
    <ligand>
        <name>ATP</name>
        <dbReference type="ChEBI" id="CHEBI:30616"/>
    </ligand>
</feature>
<evidence type="ECO:0000256" key="4">
    <source>
        <dbReference type="RuleBase" id="RU000304"/>
    </source>
</evidence>
<evidence type="ECO:0000256" key="2">
    <source>
        <dbReference type="ARBA" id="ARBA00022840"/>
    </source>
</evidence>
<protein>
    <submittedName>
        <fullName evidence="7">Putative CAMK family protein kinase</fullName>
    </submittedName>
</protein>
<evidence type="ECO:0000256" key="1">
    <source>
        <dbReference type="ARBA" id="ARBA00022741"/>
    </source>
</evidence>
<comment type="caution">
    <text evidence="7">The sequence shown here is derived from an EMBL/GenBank/DDBJ whole genome shotgun (WGS) entry which is preliminary data.</text>
</comment>
<organism evidence="7 8">
    <name type="scientific">Streblomastix strix</name>
    <dbReference type="NCBI Taxonomy" id="222440"/>
    <lineage>
        <taxon>Eukaryota</taxon>
        <taxon>Metamonada</taxon>
        <taxon>Preaxostyla</taxon>
        <taxon>Oxymonadida</taxon>
        <taxon>Streblomastigidae</taxon>
        <taxon>Streblomastix</taxon>
    </lineage>
</organism>
<accession>A0A5J4U974</accession>
<dbReference type="EMBL" id="SNRW01018795">
    <property type="protein sequence ID" value="KAA6366989.1"/>
    <property type="molecule type" value="Genomic_DNA"/>
</dbReference>
<dbReference type="InterPro" id="IPR011009">
    <property type="entry name" value="Kinase-like_dom_sf"/>
</dbReference>
<dbReference type="Pfam" id="PF00069">
    <property type="entry name" value="Pkinase"/>
    <property type="match status" value="1"/>
</dbReference>
<dbReference type="SUPFAM" id="SSF56112">
    <property type="entry name" value="Protein kinase-like (PK-like)"/>
    <property type="match status" value="1"/>
</dbReference>
<dbReference type="GO" id="GO:0010506">
    <property type="term" value="P:regulation of autophagy"/>
    <property type="evidence" value="ECO:0007669"/>
    <property type="project" value="InterPro"/>
</dbReference>
<dbReference type="PANTHER" id="PTHR24348:SF70">
    <property type="entry name" value="PROTEIN KINASE DOMAIN CONTAINING PROTEIN"/>
    <property type="match status" value="1"/>
</dbReference>
<dbReference type="GO" id="GO:0005524">
    <property type="term" value="F:ATP binding"/>
    <property type="evidence" value="ECO:0007669"/>
    <property type="project" value="UniProtKB-UniRule"/>
</dbReference>
<dbReference type="InterPro" id="IPR017441">
    <property type="entry name" value="Protein_kinase_ATP_BS"/>
</dbReference>